<evidence type="ECO:0000259" key="1">
    <source>
        <dbReference type="Pfam" id="PF01978"/>
    </source>
</evidence>
<feature type="domain" description="Transcription regulator TrmB N-terminal" evidence="1">
    <location>
        <begin position="8"/>
        <end position="65"/>
    </location>
</feature>
<reference evidence="2 3" key="1">
    <citation type="journal article" date="2016" name="Nat. Commun.">
        <title>Thousands of microbial genomes shed light on interconnected biogeochemical processes in an aquifer system.</title>
        <authorList>
            <person name="Anantharaman K."/>
            <person name="Brown C.T."/>
            <person name="Hug L.A."/>
            <person name="Sharon I."/>
            <person name="Castelle C.J."/>
            <person name="Probst A.J."/>
            <person name="Thomas B.C."/>
            <person name="Singh A."/>
            <person name="Wilkins M.J."/>
            <person name="Karaoz U."/>
            <person name="Brodie E.L."/>
            <person name="Williams K.H."/>
            <person name="Hubbard S.S."/>
            <person name="Banfield J.F."/>
        </authorList>
    </citation>
    <scope>NUCLEOTIDE SEQUENCE [LARGE SCALE GENOMIC DNA]</scope>
</reference>
<dbReference type="SUPFAM" id="SSF46785">
    <property type="entry name" value="Winged helix' DNA-binding domain"/>
    <property type="match status" value="1"/>
</dbReference>
<protein>
    <recommendedName>
        <fullName evidence="1">Transcription regulator TrmB N-terminal domain-containing protein</fullName>
    </recommendedName>
</protein>
<evidence type="ECO:0000313" key="2">
    <source>
        <dbReference type="EMBL" id="OGG01752.1"/>
    </source>
</evidence>
<dbReference type="AlphaFoldDB" id="A0A1F5YPD6"/>
<dbReference type="InterPro" id="IPR051797">
    <property type="entry name" value="TrmB-like"/>
</dbReference>
<dbReference type="InterPro" id="IPR036388">
    <property type="entry name" value="WH-like_DNA-bd_sf"/>
</dbReference>
<dbReference type="PANTHER" id="PTHR34293:SF1">
    <property type="entry name" value="HTH-TYPE TRANSCRIPTIONAL REGULATOR TRMBL2"/>
    <property type="match status" value="1"/>
</dbReference>
<sequence length="289" mass="33723">MDAATRTLTDFGLTVKESKVYREILRHDVTSPYELARTTKIPRTTVYEIIMSLSLRCLIELERSDGLSKQQTRVKARNPSVLRSILWRRRDEMWKLESDLLGILPELKGDFHKAEANADFRFFPGIEGAREVYFGAEADGSDVPQIGWDYQTPMDAFGRQPIVRDVQEAIRVKMKLTHKPRELIPNQPWSRHVMTYEYGVNPLYIKATEYRYVNDPHWDLKQRITVKGNTIRIMCIEENETWGLIIRSQSFTKSLESLFNLMWVSAVPVTEEVVRSWGENQLLKADKRK</sequence>
<dbReference type="Pfam" id="PF01978">
    <property type="entry name" value="TrmB"/>
    <property type="match status" value="1"/>
</dbReference>
<dbReference type="PANTHER" id="PTHR34293">
    <property type="entry name" value="HTH-TYPE TRANSCRIPTIONAL REGULATOR TRMBL2"/>
    <property type="match status" value="1"/>
</dbReference>
<dbReference type="Gene3D" id="1.10.10.10">
    <property type="entry name" value="Winged helix-like DNA-binding domain superfamily/Winged helix DNA-binding domain"/>
    <property type="match status" value="1"/>
</dbReference>
<accession>A0A1F5YPD6</accession>
<comment type="caution">
    <text evidence="2">The sequence shown here is derived from an EMBL/GenBank/DDBJ whole genome shotgun (WGS) entry which is preliminary data.</text>
</comment>
<evidence type="ECO:0000313" key="3">
    <source>
        <dbReference type="Proteomes" id="UP000178448"/>
    </source>
</evidence>
<dbReference type="InterPro" id="IPR002831">
    <property type="entry name" value="Tscrpt_reg_TrmB_N"/>
</dbReference>
<dbReference type="EMBL" id="MFJD01000010">
    <property type="protein sequence ID" value="OGG01752.1"/>
    <property type="molecule type" value="Genomic_DNA"/>
</dbReference>
<proteinExistence type="predicted"/>
<gene>
    <name evidence="2" type="ORF">A2Z33_00225</name>
</gene>
<name>A0A1F5YPD6_9BACT</name>
<dbReference type="InterPro" id="IPR036390">
    <property type="entry name" value="WH_DNA-bd_sf"/>
</dbReference>
<organism evidence="2 3">
    <name type="scientific">Candidatus Gottesmanbacteria bacterium RBG_16_52_11</name>
    <dbReference type="NCBI Taxonomy" id="1798374"/>
    <lineage>
        <taxon>Bacteria</taxon>
        <taxon>Candidatus Gottesmaniibacteriota</taxon>
    </lineage>
</organism>
<dbReference type="Proteomes" id="UP000178448">
    <property type="component" value="Unassembled WGS sequence"/>
</dbReference>
<dbReference type="STRING" id="1798374.A2Z33_00225"/>